<dbReference type="EMBL" id="WIXE01011755">
    <property type="protein sequence ID" value="KAK5976519.1"/>
    <property type="molecule type" value="Genomic_DNA"/>
</dbReference>
<dbReference type="Proteomes" id="UP001331761">
    <property type="component" value="Unassembled WGS sequence"/>
</dbReference>
<keyword evidence="1" id="KW-0472">Membrane</keyword>
<evidence type="ECO:0000256" key="1">
    <source>
        <dbReference type="SAM" id="Phobius"/>
    </source>
</evidence>
<keyword evidence="1" id="KW-0812">Transmembrane</keyword>
<feature type="non-terminal residue" evidence="2">
    <location>
        <position position="301"/>
    </location>
</feature>
<reference evidence="2 3" key="1">
    <citation type="submission" date="2019-10" db="EMBL/GenBank/DDBJ databases">
        <title>Assembly and Annotation for the nematode Trichostrongylus colubriformis.</title>
        <authorList>
            <person name="Martin J."/>
        </authorList>
    </citation>
    <scope>NUCLEOTIDE SEQUENCE [LARGE SCALE GENOMIC DNA]</scope>
    <source>
        <strain evidence="2">G859</strain>
        <tissue evidence="2">Whole worm</tissue>
    </source>
</reference>
<gene>
    <name evidence="2" type="ORF">GCK32_002344</name>
</gene>
<organism evidence="2 3">
    <name type="scientific">Trichostrongylus colubriformis</name>
    <name type="common">Black scour worm</name>
    <dbReference type="NCBI Taxonomy" id="6319"/>
    <lineage>
        <taxon>Eukaryota</taxon>
        <taxon>Metazoa</taxon>
        <taxon>Ecdysozoa</taxon>
        <taxon>Nematoda</taxon>
        <taxon>Chromadorea</taxon>
        <taxon>Rhabditida</taxon>
        <taxon>Rhabditina</taxon>
        <taxon>Rhabditomorpha</taxon>
        <taxon>Strongyloidea</taxon>
        <taxon>Trichostrongylidae</taxon>
        <taxon>Trichostrongylus</taxon>
    </lineage>
</organism>
<sequence>MIPLSRVVNLSLCVFMLLTHFAVGNWKACRKGRMKITAGLGETYLFNSESPITIPPKTKCRIEIFAKPLTILHMTVSGFGVGKKKVQIFYDDRDVRGVSFIWADPRNSRLTGVGNKYIVLIDIPSGAPPAEITLKLQGEAVERNVHPLKMDKLPMDLLPRDTLEKFTTVETSGDNLIGVLVDCYLPVSIGRMDPRALDELRHILFYSDKAFITSAERIYEDHRGIFLTNAKVLTMVNTHDDSSVLTIVFSYKASQSKALKGYSFADWRRGKFKLNTESHGSAAVIIGKGSNYGGSLKKVNW</sequence>
<accession>A0AAN8J1S8</accession>
<comment type="caution">
    <text evidence="2">The sequence shown here is derived from an EMBL/GenBank/DDBJ whole genome shotgun (WGS) entry which is preliminary data.</text>
</comment>
<dbReference type="AlphaFoldDB" id="A0AAN8J1S8"/>
<name>A0AAN8J1S8_TRICO</name>
<feature type="transmembrane region" description="Helical" evidence="1">
    <location>
        <begin position="6"/>
        <end position="26"/>
    </location>
</feature>
<protein>
    <submittedName>
        <fullName evidence="2">Uncharacterized protein</fullName>
    </submittedName>
</protein>
<keyword evidence="3" id="KW-1185">Reference proteome</keyword>
<keyword evidence="1" id="KW-1133">Transmembrane helix</keyword>
<evidence type="ECO:0000313" key="2">
    <source>
        <dbReference type="EMBL" id="KAK5976519.1"/>
    </source>
</evidence>
<evidence type="ECO:0000313" key="3">
    <source>
        <dbReference type="Proteomes" id="UP001331761"/>
    </source>
</evidence>
<proteinExistence type="predicted"/>